<keyword evidence="2" id="KW-0808">Transferase</keyword>
<reference evidence="2" key="1">
    <citation type="journal article" date="2015" name="Genome Announc.">
        <title>Draft Genome Sequence of Bacteroidales Strain TBC1, a Novel Isolate from a Methanogenic Wastewater Treatment System.</title>
        <authorList>
            <person name="Tourlousse D.M."/>
            <person name="Matsuura N."/>
            <person name="Sun L."/>
            <person name="Toyonaga M."/>
            <person name="Kuroda K."/>
            <person name="Ohashi A."/>
            <person name="Cruz R."/>
            <person name="Yamaguchi T."/>
            <person name="Sekiguchi Y."/>
        </authorList>
    </citation>
    <scope>NUCLEOTIDE SEQUENCE [LARGE SCALE GENOMIC DNA]</scope>
    <source>
        <strain evidence="2">TBC1</strain>
    </source>
</reference>
<proteinExistence type="predicted"/>
<dbReference type="GO" id="GO:0016757">
    <property type="term" value="F:glycosyltransferase activity"/>
    <property type="evidence" value="ECO:0007669"/>
    <property type="project" value="UniProtKB-KW"/>
</dbReference>
<evidence type="ECO:0000313" key="3">
    <source>
        <dbReference type="Proteomes" id="UP000053091"/>
    </source>
</evidence>
<keyword evidence="2" id="KW-0328">Glycosyltransferase</keyword>
<dbReference type="PATRIC" id="fig|1678841.3.peg.3542"/>
<evidence type="ECO:0000313" key="2">
    <source>
        <dbReference type="EMBL" id="GAP44972.1"/>
    </source>
</evidence>
<dbReference type="InterPro" id="IPR000836">
    <property type="entry name" value="PRTase_dom"/>
</dbReference>
<protein>
    <submittedName>
        <fullName evidence="2">Uracil phosphoribosyltransferase</fullName>
    </submittedName>
</protein>
<accession>A0A0S7BVE5</accession>
<dbReference type="NCBIfam" id="NF001097">
    <property type="entry name" value="PRK00129.1"/>
    <property type="match status" value="1"/>
</dbReference>
<sequence length="216" mass="23999">MVRNLGAQNSIFNQYVSEIRDAVIQQDSLRFRFNMERMGMVFAYEISRQLEYENREVVTSLGVAEVPVLKHSPVLATILRAGLPLHKGLLNVFDRSENAFVSAYRKHSKDGRFEIQVEYVSCPDLTNRVLILADPMLATGASLVLSYKALLAKGKPSHTHIVTLIASTQGLDYIKRYLPVEDVTLWLGAIDDELTAQAYIVPGLGDAGDLAFGSKI</sequence>
<dbReference type="InterPro" id="IPR029057">
    <property type="entry name" value="PRTase-like"/>
</dbReference>
<dbReference type="PANTHER" id="PTHR11608:SF0">
    <property type="entry name" value="BIFUNCTIONAL PROTEIN PYRR"/>
    <property type="match status" value="1"/>
</dbReference>
<dbReference type="EMBL" id="DF968183">
    <property type="protein sequence ID" value="GAP44972.1"/>
    <property type="molecule type" value="Genomic_DNA"/>
</dbReference>
<dbReference type="Proteomes" id="UP000053091">
    <property type="component" value="Unassembled WGS sequence"/>
</dbReference>
<dbReference type="PANTHER" id="PTHR11608">
    <property type="entry name" value="BIFUNCTIONAL PROTEIN PYRR"/>
    <property type="match status" value="1"/>
</dbReference>
<keyword evidence="3" id="KW-1185">Reference proteome</keyword>
<dbReference type="OrthoDB" id="9781675at2"/>
<gene>
    <name evidence="2" type="ORF">TBC1_12788</name>
</gene>
<dbReference type="InterPro" id="IPR050137">
    <property type="entry name" value="PyrR_bifunctional"/>
</dbReference>
<organism evidence="2">
    <name type="scientific">Lentimicrobium saccharophilum</name>
    <dbReference type="NCBI Taxonomy" id="1678841"/>
    <lineage>
        <taxon>Bacteria</taxon>
        <taxon>Pseudomonadati</taxon>
        <taxon>Bacteroidota</taxon>
        <taxon>Bacteroidia</taxon>
        <taxon>Bacteroidales</taxon>
        <taxon>Lentimicrobiaceae</taxon>
        <taxon>Lentimicrobium</taxon>
    </lineage>
</organism>
<dbReference type="AlphaFoldDB" id="A0A0S7BVE5"/>
<dbReference type="RefSeq" id="WP_062044964.1">
    <property type="nucleotide sequence ID" value="NZ_DF968183.1"/>
</dbReference>
<feature type="domain" description="Phosphoribosyltransferase" evidence="1">
    <location>
        <begin position="11"/>
        <end position="213"/>
    </location>
</feature>
<dbReference type="SUPFAM" id="SSF53271">
    <property type="entry name" value="PRTase-like"/>
    <property type="match status" value="1"/>
</dbReference>
<dbReference type="CDD" id="cd06223">
    <property type="entry name" value="PRTases_typeI"/>
    <property type="match status" value="1"/>
</dbReference>
<dbReference type="Pfam" id="PF14681">
    <property type="entry name" value="UPRTase"/>
    <property type="match status" value="1"/>
</dbReference>
<name>A0A0S7BVE5_9BACT</name>
<dbReference type="STRING" id="1678841.TBC1_12788"/>
<dbReference type="Gene3D" id="3.40.50.2020">
    <property type="match status" value="1"/>
</dbReference>
<evidence type="ECO:0000259" key="1">
    <source>
        <dbReference type="Pfam" id="PF14681"/>
    </source>
</evidence>